<keyword evidence="2" id="KW-1185">Reference proteome</keyword>
<reference evidence="1" key="1">
    <citation type="submission" date="2019-10" db="EMBL/GenBank/DDBJ databases">
        <authorList>
            <consortium name="DOE Joint Genome Institute"/>
            <person name="Kuo A."/>
            <person name="Miyauchi S."/>
            <person name="Kiss E."/>
            <person name="Drula E."/>
            <person name="Kohler A."/>
            <person name="Sanchez-Garcia M."/>
            <person name="Andreopoulos B."/>
            <person name="Barry K.W."/>
            <person name="Bonito G."/>
            <person name="Buee M."/>
            <person name="Carver A."/>
            <person name="Chen C."/>
            <person name="Cichocki N."/>
            <person name="Clum A."/>
            <person name="Culley D."/>
            <person name="Crous P.W."/>
            <person name="Fauchery L."/>
            <person name="Girlanda M."/>
            <person name="Hayes R."/>
            <person name="Keri Z."/>
            <person name="Labutti K."/>
            <person name="Lipzen A."/>
            <person name="Lombard V."/>
            <person name="Magnuson J."/>
            <person name="Maillard F."/>
            <person name="Morin E."/>
            <person name="Murat C."/>
            <person name="Nolan M."/>
            <person name="Ohm R."/>
            <person name="Pangilinan J."/>
            <person name="Pereira M."/>
            <person name="Perotto S."/>
            <person name="Peter M."/>
            <person name="Riley R."/>
            <person name="Sitrit Y."/>
            <person name="Stielow B."/>
            <person name="Szollosi G."/>
            <person name="Zifcakova L."/>
            <person name="Stursova M."/>
            <person name="Spatafora J.W."/>
            <person name="Tedersoo L."/>
            <person name="Vaario L.-M."/>
            <person name="Yamada A."/>
            <person name="Yan M."/>
            <person name="Wang P."/>
            <person name="Xu J."/>
            <person name="Bruns T."/>
            <person name="Baldrian P."/>
            <person name="Vilgalys R."/>
            <person name="Henrissat B."/>
            <person name="Grigoriev I.V."/>
            <person name="Hibbett D."/>
            <person name="Nagy L.G."/>
            <person name="Martin F.M."/>
        </authorList>
    </citation>
    <scope>NUCLEOTIDE SEQUENCE</scope>
    <source>
        <strain evidence="1">P2</strain>
    </source>
</reference>
<dbReference type="Proteomes" id="UP000886501">
    <property type="component" value="Unassembled WGS sequence"/>
</dbReference>
<comment type="caution">
    <text evidence="1">The sequence shown here is derived from an EMBL/GenBank/DDBJ whole genome shotgun (WGS) entry which is preliminary data.</text>
</comment>
<proteinExistence type="predicted"/>
<evidence type="ECO:0000313" key="1">
    <source>
        <dbReference type="EMBL" id="KAF9652907.1"/>
    </source>
</evidence>
<dbReference type="EMBL" id="MU117966">
    <property type="protein sequence ID" value="KAF9652907.1"/>
    <property type="molecule type" value="Genomic_DNA"/>
</dbReference>
<accession>A0ACB6ZTE0</accession>
<reference evidence="1" key="2">
    <citation type="journal article" date="2020" name="Nat. Commun.">
        <title>Large-scale genome sequencing of mycorrhizal fungi provides insights into the early evolution of symbiotic traits.</title>
        <authorList>
            <person name="Miyauchi S."/>
            <person name="Kiss E."/>
            <person name="Kuo A."/>
            <person name="Drula E."/>
            <person name="Kohler A."/>
            <person name="Sanchez-Garcia M."/>
            <person name="Morin E."/>
            <person name="Andreopoulos B."/>
            <person name="Barry K.W."/>
            <person name="Bonito G."/>
            <person name="Buee M."/>
            <person name="Carver A."/>
            <person name="Chen C."/>
            <person name="Cichocki N."/>
            <person name="Clum A."/>
            <person name="Culley D."/>
            <person name="Crous P.W."/>
            <person name="Fauchery L."/>
            <person name="Girlanda M."/>
            <person name="Hayes R.D."/>
            <person name="Keri Z."/>
            <person name="LaButti K."/>
            <person name="Lipzen A."/>
            <person name="Lombard V."/>
            <person name="Magnuson J."/>
            <person name="Maillard F."/>
            <person name="Murat C."/>
            <person name="Nolan M."/>
            <person name="Ohm R.A."/>
            <person name="Pangilinan J."/>
            <person name="Pereira M.F."/>
            <person name="Perotto S."/>
            <person name="Peter M."/>
            <person name="Pfister S."/>
            <person name="Riley R."/>
            <person name="Sitrit Y."/>
            <person name="Stielow J.B."/>
            <person name="Szollosi G."/>
            <person name="Zifcakova L."/>
            <person name="Stursova M."/>
            <person name="Spatafora J.W."/>
            <person name="Tedersoo L."/>
            <person name="Vaario L.M."/>
            <person name="Yamada A."/>
            <person name="Yan M."/>
            <person name="Wang P."/>
            <person name="Xu J."/>
            <person name="Bruns T."/>
            <person name="Baldrian P."/>
            <person name="Vilgalys R."/>
            <person name="Dunand C."/>
            <person name="Henrissat B."/>
            <person name="Grigoriev I.V."/>
            <person name="Hibbett D."/>
            <person name="Nagy L.G."/>
            <person name="Martin F.M."/>
        </authorList>
    </citation>
    <scope>NUCLEOTIDE SEQUENCE</scope>
    <source>
        <strain evidence="1">P2</strain>
    </source>
</reference>
<name>A0ACB6ZTE0_THEGA</name>
<organism evidence="1 2">
    <name type="scientific">Thelephora ganbajun</name>
    <name type="common">Ganba fungus</name>
    <dbReference type="NCBI Taxonomy" id="370292"/>
    <lineage>
        <taxon>Eukaryota</taxon>
        <taxon>Fungi</taxon>
        <taxon>Dikarya</taxon>
        <taxon>Basidiomycota</taxon>
        <taxon>Agaricomycotina</taxon>
        <taxon>Agaricomycetes</taxon>
        <taxon>Thelephorales</taxon>
        <taxon>Thelephoraceae</taxon>
        <taxon>Thelephora</taxon>
    </lineage>
</organism>
<gene>
    <name evidence="1" type="ORF">BDM02DRAFT_3183249</name>
</gene>
<protein>
    <submittedName>
        <fullName evidence="1">Uncharacterized protein</fullName>
    </submittedName>
</protein>
<sequence length="1105" mass="125347">MSAPYATQSQWVPRPGVQQTPPYHIYNKNIIRSERDERDYRLIRLQNGLQAMLVHDVEADKAAASLDVAVGHLYDPLDMPGLAHFCEHLLFMGTEKFPRENEYSEFLAKNNGASNAFTGTSNTNYYFNVGTPALEGALGRFAAFFYCPLFSPSCTARELNAVDSEHKKNHQSDIWRIFQLNKHLTKDGHSWNKFGTGHRGSLLQAAKDAVRATGSATSSRVPSPTSSTGSSFGDAEDGGPVGRETRRRLIEWWTKEYSANRMRLCVVGKESLDELSDMVSRLFSDIPNRGVDPLPAIPDHPFGSNEKGTMVAVQTIMSFHAVEVSFPLPYQPARWKYKPANFLAHFVGHEGPGSLHSYLKQKGWLTSLSSGPQNLAREFAMFKVTLHLTREGFSNYRDVILAVHKYLSLLRSSEFPPWYQKELSIINATRFRFAEKQRPDDYAVWVSEHLAWPVERDTVLSSAQLVSEWDESGEGEKEVREILNTLTIDEGRAVVMARPDEFERVFGAEGKPLNWESEPWYGTKYLVERFSEDFVSRAREPNDIPGLYLPKRNEFLPENLDVDKLDVTQPARRPHLIRENSLSQLWYKKDDQYWVPKAQVCVDIRSPHANASPKTSVMTRLFADLVGDSLTELSYDADLAGLSYNYASHSFGTYLIIGGYNDKLPVLLHHIFEKIKGLKVKPDRLNVMKEQLKRNWENFFLGQTYQISEYYGKYPLHENLWLLNEKLPEIASVTVEDLQAHAEKFLSDVSLKILVVGNMYKEEATNLAEAVEKLIDPAPAKPSELIDRPRILPPGSNFIWTIPVPNPNEPNSSLTYYVHLGSRNDPRLRIVGSLLAQILSEPAFNVLRTQEQLGYIVACSQWALPGDVYFGIRILVQSERHPTYLEERVEAFLDFIKSKLETMPESEFLEQKTGLERKWREGAKNLVEETNKYWIHIESGIFDFHRRDNDADMLKDVTKEEVLSLFLSNVHRSSSQRAKLSVHCVSRKPRPKKLSSMALLDVDAALEKHGIALPIDWMDRLPEADTITGTLQVLKEIIDDPAAAATVESELSVLAEKYPDDSDRHGVLPAGYIAIEDSKKFRDSLKVAEGAVPLVDWGDLPVSRF</sequence>
<evidence type="ECO:0000313" key="2">
    <source>
        <dbReference type="Proteomes" id="UP000886501"/>
    </source>
</evidence>